<dbReference type="Pfam" id="PF13531">
    <property type="entry name" value="SBP_bac_11"/>
    <property type="match status" value="1"/>
</dbReference>
<dbReference type="KEGG" id="rfr:Rfer_0340"/>
<dbReference type="Gene3D" id="3.40.190.10">
    <property type="entry name" value="Periplasmic binding protein-like II"/>
    <property type="match status" value="2"/>
</dbReference>
<sequence length="236" mass="24268">MQVTATPSVAPLTGISSMATRQLLAELTTAYAERSGQTVLVESVGGVDAAKRVQAGEVFDLVVLASDAMAKLMAAGHLRADSLTPLVHSGVAVAVRAGTPAPDISSEDALRQAVLAAPTLSYSTGPSGVALARLFERWGIAERIKDRIVTAPPGVPVGSLVAKGEVALGFQQLSELIHVQGISIVGPLPSTIQITTTFSAAMTSGCTRPAEVQALLDFMASPEAAEAKQRQGMEPA</sequence>
<dbReference type="EMBL" id="CP000267">
    <property type="protein sequence ID" value="ABD68094.1"/>
    <property type="molecule type" value="Genomic_DNA"/>
</dbReference>
<organism evidence="1 2">
    <name type="scientific">Albidiferax ferrireducens (strain ATCC BAA-621 / DSM 15236 / T118)</name>
    <name type="common">Rhodoferax ferrireducens</name>
    <dbReference type="NCBI Taxonomy" id="338969"/>
    <lineage>
        <taxon>Bacteria</taxon>
        <taxon>Pseudomonadati</taxon>
        <taxon>Pseudomonadota</taxon>
        <taxon>Betaproteobacteria</taxon>
        <taxon>Burkholderiales</taxon>
        <taxon>Comamonadaceae</taxon>
        <taxon>Rhodoferax</taxon>
    </lineage>
</organism>
<dbReference type="PANTHER" id="PTHR30632">
    <property type="entry name" value="MOLYBDATE-BINDING PERIPLASMIC PROTEIN"/>
    <property type="match status" value="1"/>
</dbReference>
<dbReference type="RefSeq" id="WP_011462667.1">
    <property type="nucleotide sequence ID" value="NC_007908.1"/>
</dbReference>
<evidence type="ECO:0000313" key="1">
    <source>
        <dbReference type="EMBL" id="ABD68094.1"/>
    </source>
</evidence>
<dbReference type="PANTHER" id="PTHR30632:SF11">
    <property type="entry name" value="BLR4797 PROTEIN"/>
    <property type="match status" value="1"/>
</dbReference>
<proteinExistence type="predicted"/>
<gene>
    <name evidence="1" type="ordered locus">Rfer_0340</name>
</gene>
<dbReference type="GO" id="GO:0015689">
    <property type="term" value="P:molybdate ion transport"/>
    <property type="evidence" value="ECO:0007669"/>
    <property type="project" value="TreeGrafter"/>
</dbReference>
<reference evidence="2" key="1">
    <citation type="submission" date="2006-02" db="EMBL/GenBank/DDBJ databases">
        <title>Complete sequence of chromosome of Rhodoferax ferrireducens DSM 15236.</title>
        <authorList>
            <person name="Copeland A."/>
            <person name="Lucas S."/>
            <person name="Lapidus A."/>
            <person name="Barry K."/>
            <person name="Detter J.C."/>
            <person name="Glavina del Rio T."/>
            <person name="Hammon N."/>
            <person name="Israni S."/>
            <person name="Pitluck S."/>
            <person name="Brettin T."/>
            <person name="Bruce D."/>
            <person name="Han C."/>
            <person name="Tapia R."/>
            <person name="Gilna P."/>
            <person name="Kiss H."/>
            <person name="Schmutz J."/>
            <person name="Larimer F."/>
            <person name="Land M."/>
            <person name="Kyrpides N."/>
            <person name="Ivanova N."/>
            <person name="Richardson P."/>
        </authorList>
    </citation>
    <scope>NUCLEOTIDE SEQUENCE [LARGE SCALE GENOMIC DNA]</scope>
    <source>
        <strain evidence="2">ATCC BAA-621 / DSM 15236 / T118</strain>
    </source>
</reference>
<dbReference type="SUPFAM" id="SSF53850">
    <property type="entry name" value="Periplasmic binding protein-like II"/>
    <property type="match status" value="1"/>
</dbReference>
<evidence type="ECO:0000313" key="2">
    <source>
        <dbReference type="Proteomes" id="UP000008332"/>
    </source>
</evidence>
<protein>
    <submittedName>
        <fullName evidence="1">Putative ABC transporter, periplasmic molybdate binding protein</fullName>
    </submittedName>
</protein>
<dbReference type="AlphaFoldDB" id="Q222F9"/>
<dbReference type="GO" id="GO:0030973">
    <property type="term" value="F:molybdate ion binding"/>
    <property type="evidence" value="ECO:0007669"/>
    <property type="project" value="TreeGrafter"/>
</dbReference>
<dbReference type="HOGENOM" id="CLU_079071_0_0_4"/>
<keyword evidence="2" id="KW-1185">Reference proteome</keyword>
<dbReference type="eggNOG" id="COG0725">
    <property type="taxonomic scope" value="Bacteria"/>
</dbReference>
<accession>Q222F9</accession>
<dbReference type="STRING" id="338969.Rfer_0340"/>
<name>Q222F9_ALBFT</name>
<dbReference type="InterPro" id="IPR050682">
    <property type="entry name" value="ModA/WtpA"/>
</dbReference>
<dbReference type="Proteomes" id="UP000008332">
    <property type="component" value="Chromosome"/>
</dbReference>